<name>A0A7L5BWC0_9RHOB</name>
<dbReference type="SUPFAM" id="SSF110997">
    <property type="entry name" value="Sporulation related repeat"/>
    <property type="match status" value="1"/>
</dbReference>
<dbReference type="EMBL" id="CP049056">
    <property type="protein sequence ID" value="QIE54174.1"/>
    <property type="molecule type" value="Genomic_DNA"/>
</dbReference>
<dbReference type="Proteomes" id="UP000503336">
    <property type="component" value="Chromosome"/>
</dbReference>
<protein>
    <submittedName>
        <fullName evidence="3">SPOR domain-containing protein</fullName>
    </submittedName>
</protein>
<dbReference type="InterPro" id="IPR007730">
    <property type="entry name" value="SPOR-like_dom"/>
</dbReference>
<dbReference type="RefSeq" id="WP_165094002.1">
    <property type="nucleotide sequence ID" value="NZ_CP049056.1"/>
</dbReference>
<evidence type="ECO:0000256" key="1">
    <source>
        <dbReference type="SAM" id="MobiDB-lite"/>
    </source>
</evidence>
<evidence type="ECO:0000313" key="3">
    <source>
        <dbReference type="EMBL" id="QIE54174.1"/>
    </source>
</evidence>
<feature type="region of interest" description="Disordered" evidence="1">
    <location>
        <begin position="154"/>
        <end position="237"/>
    </location>
</feature>
<gene>
    <name evidence="3" type="ORF">G5B40_01160</name>
</gene>
<keyword evidence="4" id="KW-1185">Reference proteome</keyword>
<feature type="domain" description="SPOR" evidence="2">
    <location>
        <begin position="235"/>
        <end position="314"/>
    </location>
</feature>
<dbReference type="GO" id="GO:0042834">
    <property type="term" value="F:peptidoglycan binding"/>
    <property type="evidence" value="ECO:0007669"/>
    <property type="project" value="InterPro"/>
</dbReference>
<dbReference type="InterPro" id="IPR036680">
    <property type="entry name" value="SPOR-like_sf"/>
</dbReference>
<sequence length="314" mass="31548">MNLNAGSRGRAVALSLCIIALASCTEAKLGVHFLKSAARTVDSASGPVSAPVEPASGASDDRLAPARFHATGTAVWDGAATLEGVWIAHPRAARAERVRILNIATGETVEGAMFRRDPAMPGPPIVVSSDAARALGLSPGTPAELEVTALENAAPSSLEGRSASAANPVEAPAPPAPAPIQIDPVAQAPERTRVGAAPQSPAPASPAVLARSDANDAPPNAHPVGADEPRPAATAAPPAGRYLQVGSFGVAANAAALTERLRAGDQPSRRVERSVGGRLMSIVLIGPLDSADAVASAREAAAAEGIHDAIEVTL</sequence>
<evidence type="ECO:0000259" key="2">
    <source>
        <dbReference type="PROSITE" id="PS51724"/>
    </source>
</evidence>
<dbReference type="Gene3D" id="3.30.70.1070">
    <property type="entry name" value="Sporulation related repeat"/>
    <property type="match status" value="1"/>
</dbReference>
<dbReference type="Pfam" id="PF05036">
    <property type="entry name" value="SPOR"/>
    <property type="match status" value="1"/>
</dbReference>
<feature type="compositionally biased region" description="Low complexity" evidence="1">
    <location>
        <begin position="179"/>
        <end position="189"/>
    </location>
</feature>
<accession>A0A7L5BWC0</accession>
<evidence type="ECO:0000313" key="4">
    <source>
        <dbReference type="Proteomes" id="UP000503336"/>
    </source>
</evidence>
<organism evidence="3 4">
    <name type="scientific">Pikeienuella piscinae</name>
    <dbReference type="NCBI Taxonomy" id="2748098"/>
    <lineage>
        <taxon>Bacteria</taxon>
        <taxon>Pseudomonadati</taxon>
        <taxon>Pseudomonadota</taxon>
        <taxon>Alphaproteobacteria</taxon>
        <taxon>Rhodobacterales</taxon>
        <taxon>Paracoccaceae</taxon>
        <taxon>Pikeienuella</taxon>
    </lineage>
</organism>
<dbReference type="PROSITE" id="PS51724">
    <property type="entry name" value="SPOR"/>
    <property type="match status" value="1"/>
</dbReference>
<proteinExistence type="predicted"/>
<dbReference type="KEGG" id="hdh:G5B40_01160"/>
<dbReference type="AlphaFoldDB" id="A0A7L5BWC0"/>
<reference evidence="3 4" key="1">
    <citation type="submission" date="2020-02" db="EMBL/GenBank/DDBJ databases">
        <title>complete genome sequence of Rhodobacteraceae bacterium.</title>
        <authorList>
            <person name="Park J."/>
            <person name="Kim Y.-S."/>
            <person name="Kim K.-H."/>
        </authorList>
    </citation>
    <scope>NUCLEOTIDE SEQUENCE [LARGE SCALE GENOMIC DNA]</scope>
    <source>
        <strain evidence="3 4">RR4-56</strain>
    </source>
</reference>